<evidence type="ECO:0000256" key="1">
    <source>
        <dbReference type="SAM" id="MobiDB-lite"/>
    </source>
</evidence>
<evidence type="ECO:0008006" key="5">
    <source>
        <dbReference type="Google" id="ProtNLM"/>
    </source>
</evidence>
<dbReference type="OrthoDB" id="5570013at2759"/>
<evidence type="ECO:0000256" key="2">
    <source>
        <dbReference type="SAM" id="Phobius"/>
    </source>
</evidence>
<name>A0A0H2SDL7_9AGAM</name>
<evidence type="ECO:0000313" key="3">
    <source>
        <dbReference type="EMBL" id="KLO15081.1"/>
    </source>
</evidence>
<protein>
    <recommendedName>
        <fullName evidence="5">Transmembrane protein</fullName>
    </recommendedName>
</protein>
<sequence length="500" mass="55557">MILIDELIDEKEETTSDSDVSVNLPVSPTEPLLPIAIDYGTFESARKTPSTRRYLLKAFFVAWAIWIAILCIVFAFKDFLKDDTKPGNVKDGVGRAPYQSKPARPPIIDDNRITTPSCVFATPISSEDPFRESIIFMDQDRPNRAAAKFGIPATSDLVHFFNNGSINRAFGFIRITASEERRPDIQVDVTVSYENEDALKTAKICLVEETPGEVGVGIVLPTFDLPWKDPGGSKQVRFDFDVTLPAPLDETESVLFLKKLKTNFTVVHHRIDDLYNRVNFESVSLQTSYMPISFAGLAAEEIDIQSRDSLLVGLVNATKSVDMRTSNSPISVQVALTNNNTQHPSRVSLKTINSPIDAVFRFYSTNSHHNGLFLADVETENAHVGVYNDLLPLHSNLTMKVRTSKAPVTIQAPPEFEGTFLFSEAPFIEPRHVEDPEGRGRTRRIPIHPDRTAGSSAVGGAVYWEDSQDDASELPRRLNSSIEVETTVNPISFKLYHTAG</sequence>
<keyword evidence="4" id="KW-1185">Reference proteome</keyword>
<keyword evidence="2" id="KW-0472">Membrane</keyword>
<keyword evidence="2" id="KW-1133">Transmembrane helix</keyword>
<gene>
    <name evidence="3" type="ORF">SCHPADRAFT_996065</name>
</gene>
<dbReference type="EMBL" id="KQ085934">
    <property type="protein sequence ID" value="KLO15081.1"/>
    <property type="molecule type" value="Genomic_DNA"/>
</dbReference>
<dbReference type="Proteomes" id="UP000053477">
    <property type="component" value="Unassembled WGS sequence"/>
</dbReference>
<feature type="transmembrane region" description="Helical" evidence="2">
    <location>
        <begin position="54"/>
        <end position="76"/>
    </location>
</feature>
<evidence type="ECO:0000313" key="4">
    <source>
        <dbReference type="Proteomes" id="UP000053477"/>
    </source>
</evidence>
<dbReference type="AlphaFoldDB" id="A0A0H2SDL7"/>
<accession>A0A0H2SDL7</accession>
<reference evidence="3 4" key="1">
    <citation type="submission" date="2015-04" db="EMBL/GenBank/DDBJ databases">
        <title>Complete genome sequence of Schizopora paradoxa KUC8140, a cosmopolitan wood degrader in East Asia.</title>
        <authorList>
            <consortium name="DOE Joint Genome Institute"/>
            <person name="Min B."/>
            <person name="Park H."/>
            <person name="Jang Y."/>
            <person name="Kim J.-J."/>
            <person name="Kim K.H."/>
            <person name="Pangilinan J."/>
            <person name="Lipzen A."/>
            <person name="Riley R."/>
            <person name="Grigoriev I.V."/>
            <person name="Spatafora J.W."/>
            <person name="Choi I.-G."/>
        </authorList>
    </citation>
    <scope>NUCLEOTIDE SEQUENCE [LARGE SCALE GENOMIC DNA]</scope>
    <source>
        <strain evidence="3 4">KUC8140</strain>
    </source>
</reference>
<feature type="region of interest" description="Disordered" evidence="1">
    <location>
        <begin position="432"/>
        <end position="456"/>
    </location>
</feature>
<dbReference type="InParanoid" id="A0A0H2SDL7"/>
<proteinExistence type="predicted"/>
<dbReference type="STRING" id="27342.A0A0H2SDL7"/>
<keyword evidence="2" id="KW-0812">Transmembrane</keyword>
<organism evidence="3 4">
    <name type="scientific">Schizopora paradoxa</name>
    <dbReference type="NCBI Taxonomy" id="27342"/>
    <lineage>
        <taxon>Eukaryota</taxon>
        <taxon>Fungi</taxon>
        <taxon>Dikarya</taxon>
        <taxon>Basidiomycota</taxon>
        <taxon>Agaricomycotina</taxon>
        <taxon>Agaricomycetes</taxon>
        <taxon>Hymenochaetales</taxon>
        <taxon>Schizoporaceae</taxon>
        <taxon>Schizopora</taxon>
    </lineage>
</organism>